<dbReference type="SUPFAM" id="SSF46894">
    <property type="entry name" value="C-terminal effector domain of the bipartite response regulators"/>
    <property type="match status" value="1"/>
</dbReference>
<accession>A0ABV2DRP5</accession>
<dbReference type="SMART" id="SM00421">
    <property type="entry name" value="HTH_LUXR"/>
    <property type="match status" value="1"/>
</dbReference>
<sequence length="201" mass="21753">MLSSSFSHLPFGVVVVTGQQRIVQLNEAAEMILARPGSLLRAFGGEIQASNFKDAQPLQRHIADACATYDDLTPSKGGTLLLRGDREEPDRPGLLVSIAPFVHAPAYGLASERCAMVMLRDVSFQVSDSFADHIRALFELTPAEATLAAALAAGYSLKDAAASSSITVKTSRTYLERIFAKTRTRQQSQLVALLKSTEPFR</sequence>
<protein>
    <recommendedName>
        <fullName evidence="1">HTH luxR-type domain-containing protein</fullName>
    </recommendedName>
</protein>
<evidence type="ECO:0000313" key="3">
    <source>
        <dbReference type="Proteomes" id="UP001548832"/>
    </source>
</evidence>
<dbReference type="RefSeq" id="WP_354464959.1">
    <property type="nucleotide sequence ID" value="NZ_JBEWSZ010000012.1"/>
</dbReference>
<dbReference type="EMBL" id="JBEWSZ010000012">
    <property type="protein sequence ID" value="MET2832751.1"/>
    <property type="molecule type" value="Genomic_DNA"/>
</dbReference>
<reference evidence="2 3" key="1">
    <citation type="submission" date="2024-06" db="EMBL/GenBank/DDBJ databases">
        <authorList>
            <person name="Kim D.-U."/>
        </authorList>
    </citation>
    <scope>NUCLEOTIDE SEQUENCE [LARGE SCALE GENOMIC DNA]</scope>
    <source>
        <strain evidence="2 3">KACC15460</strain>
    </source>
</reference>
<evidence type="ECO:0000259" key="1">
    <source>
        <dbReference type="SMART" id="SM00421"/>
    </source>
</evidence>
<comment type="caution">
    <text evidence="2">The sequence shown here is derived from an EMBL/GenBank/DDBJ whole genome shotgun (WGS) entry which is preliminary data.</text>
</comment>
<dbReference type="Gene3D" id="1.10.10.10">
    <property type="entry name" value="Winged helix-like DNA-binding domain superfamily/Winged helix DNA-binding domain"/>
    <property type="match status" value="1"/>
</dbReference>
<dbReference type="Proteomes" id="UP001548832">
    <property type="component" value="Unassembled WGS sequence"/>
</dbReference>
<proteinExistence type="predicted"/>
<dbReference type="InterPro" id="IPR000792">
    <property type="entry name" value="Tscrpt_reg_LuxR_C"/>
</dbReference>
<gene>
    <name evidence="2" type="ORF">ABVQ20_38090</name>
</gene>
<keyword evidence="3" id="KW-1185">Reference proteome</keyword>
<name>A0ABV2DRP5_9HYPH</name>
<evidence type="ECO:0000313" key="2">
    <source>
        <dbReference type="EMBL" id="MET2832751.1"/>
    </source>
</evidence>
<dbReference type="InterPro" id="IPR016032">
    <property type="entry name" value="Sig_transdc_resp-reg_C-effctor"/>
</dbReference>
<dbReference type="InterPro" id="IPR036388">
    <property type="entry name" value="WH-like_DNA-bd_sf"/>
</dbReference>
<organism evidence="2 3">
    <name type="scientific">Mesorhizobium shangrilense</name>
    <dbReference type="NCBI Taxonomy" id="460060"/>
    <lineage>
        <taxon>Bacteria</taxon>
        <taxon>Pseudomonadati</taxon>
        <taxon>Pseudomonadota</taxon>
        <taxon>Alphaproteobacteria</taxon>
        <taxon>Hyphomicrobiales</taxon>
        <taxon>Phyllobacteriaceae</taxon>
        <taxon>Mesorhizobium</taxon>
    </lineage>
</organism>
<feature type="domain" description="HTH luxR-type" evidence="1">
    <location>
        <begin position="137"/>
        <end position="194"/>
    </location>
</feature>